<gene>
    <name evidence="2" type="ORF">N7494_008405</name>
</gene>
<dbReference type="Pfam" id="PF13577">
    <property type="entry name" value="SnoaL_4"/>
    <property type="match status" value="1"/>
</dbReference>
<comment type="caution">
    <text evidence="2">The sequence shown here is derived from an EMBL/GenBank/DDBJ whole genome shotgun (WGS) entry which is preliminary data.</text>
</comment>
<evidence type="ECO:0000313" key="3">
    <source>
        <dbReference type="Proteomes" id="UP001220324"/>
    </source>
</evidence>
<dbReference type="InterPro" id="IPR037401">
    <property type="entry name" value="SnoaL-like"/>
</dbReference>
<reference evidence="2 3" key="1">
    <citation type="journal article" date="2023" name="IMA Fungus">
        <title>Comparative genomic study of the Penicillium genus elucidates a diverse pangenome and 15 lateral gene transfer events.</title>
        <authorList>
            <person name="Petersen C."/>
            <person name="Sorensen T."/>
            <person name="Nielsen M.R."/>
            <person name="Sondergaard T.E."/>
            <person name="Sorensen J.L."/>
            <person name="Fitzpatrick D.A."/>
            <person name="Frisvad J.C."/>
            <person name="Nielsen K.L."/>
        </authorList>
    </citation>
    <scope>NUCLEOTIDE SEQUENCE [LARGE SCALE GENOMIC DNA]</scope>
    <source>
        <strain evidence="2 3">IBT 35679</strain>
    </source>
</reference>
<dbReference type="Proteomes" id="UP001220324">
    <property type="component" value="Unassembled WGS sequence"/>
</dbReference>
<protein>
    <recommendedName>
        <fullName evidence="1">SnoaL-like domain-containing protein</fullName>
    </recommendedName>
</protein>
<dbReference type="InterPro" id="IPR032710">
    <property type="entry name" value="NTF2-like_dom_sf"/>
</dbReference>
<proteinExistence type="predicted"/>
<dbReference type="SUPFAM" id="SSF54427">
    <property type="entry name" value="NTF2-like"/>
    <property type="match status" value="1"/>
</dbReference>
<sequence length="237" mass="27196">MVYNITEKETQPTVRSHNNGSTEELLDRFAVSEVVKGWPLYRDASEWNNYRDCFSEEGTYIFTTWSGGMDIDEFIEVSKQGRANGDFIMHRECGTLVDLNKTRDRAIAKMKTTITQRFVQDGVTFDVDCDNRFIFFCQRELSKATGQTGWKARYYKVIYEKDRIIPVDGKNAPVFTNEEIGIYPEGYKYLGAAQARLGHKVMTDLPTLNSEGLTKMYRAMDTWLEGGDPEALLGIKR</sequence>
<feature type="domain" description="SnoaL-like" evidence="1">
    <location>
        <begin position="23"/>
        <end position="153"/>
    </location>
</feature>
<keyword evidence="3" id="KW-1185">Reference proteome</keyword>
<dbReference type="AlphaFoldDB" id="A0AAD6CX83"/>
<accession>A0AAD6CX83</accession>
<organism evidence="2 3">
    <name type="scientific">Penicillium frequentans</name>
    <dbReference type="NCBI Taxonomy" id="3151616"/>
    <lineage>
        <taxon>Eukaryota</taxon>
        <taxon>Fungi</taxon>
        <taxon>Dikarya</taxon>
        <taxon>Ascomycota</taxon>
        <taxon>Pezizomycotina</taxon>
        <taxon>Eurotiomycetes</taxon>
        <taxon>Eurotiomycetidae</taxon>
        <taxon>Eurotiales</taxon>
        <taxon>Aspergillaceae</taxon>
        <taxon>Penicillium</taxon>
    </lineage>
</organism>
<evidence type="ECO:0000259" key="1">
    <source>
        <dbReference type="Pfam" id="PF13577"/>
    </source>
</evidence>
<dbReference type="EMBL" id="JAQIZZ010000006">
    <property type="protein sequence ID" value="KAJ5538926.1"/>
    <property type="molecule type" value="Genomic_DNA"/>
</dbReference>
<evidence type="ECO:0000313" key="2">
    <source>
        <dbReference type="EMBL" id="KAJ5538926.1"/>
    </source>
</evidence>
<name>A0AAD6CX83_9EURO</name>
<dbReference type="Gene3D" id="3.10.450.50">
    <property type="match status" value="1"/>
</dbReference>